<keyword evidence="1" id="KW-0175">Coiled coil</keyword>
<dbReference type="Pfam" id="PF13271">
    <property type="entry name" value="DUF4062"/>
    <property type="match status" value="1"/>
</dbReference>
<dbReference type="EMBL" id="JAENIJ010000116">
    <property type="protein sequence ID" value="MBK1884804.1"/>
    <property type="molecule type" value="Genomic_DNA"/>
</dbReference>
<evidence type="ECO:0000259" key="3">
    <source>
        <dbReference type="Pfam" id="PF13271"/>
    </source>
</evidence>
<evidence type="ECO:0000313" key="4">
    <source>
        <dbReference type="EMBL" id="MBK1884804.1"/>
    </source>
</evidence>
<feature type="domain" description="DUF4062" evidence="3">
    <location>
        <begin position="6"/>
        <end position="87"/>
    </location>
</feature>
<comment type="caution">
    <text evidence="4">The sequence shown here is derived from an EMBL/GenBank/DDBJ whole genome shotgun (WGS) entry which is preliminary data.</text>
</comment>
<organism evidence="4 5">
    <name type="scientific">Luteolibacter pohnpeiensis</name>
    <dbReference type="NCBI Taxonomy" id="454153"/>
    <lineage>
        <taxon>Bacteria</taxon>
        <taxon>Pseudomonadati</taxon>
        <taxon>Verrucomicrobiota</taxon>
        <taxon>Verrucomicrobiia</taxon>
        <taxon>Verrucomicrobiales</taxon>
        <taxon>Verrucomicrobiaceae</taxon>
        <taxon>Luteolibacter</taxon>
    </lineage>
</organism>
<feature type="coiled-coil region" evidence="1">
    <location>
        <begin position="170"/>
        <end position="197"/>
    </location>
</feature>
<dbReference type="Proteomes" id="UP000603141">
    <property type="component" value="Unassembled WGS sequence"/>
</dbReference>
<keyword evidence="5" id="KW-1185">Reference proteome</keyword>
<dbReference type="RefSeq" id="WP_200274332.1">
    <property type="nucleotide sequence ID" value="NZ_JAENIJ010000116.1"/>
</dbReference>
<reference evidence="4" key="1">
    <citation type="submission" date="2021-01" db="EMBL/GenBank/DDBJ databases">
        <title>Modified the classification status of verrucomicrobia.</title>
        <authorList>
            <person name="Feng X."/>
        </authorList>
    </citation>
    <scope>NUCLEOTIDE SEQUENCE</scope>
    <source>
        <strain evidence="4">KCTC 22041</strain>
    </source>
</reference>
<evidence type="ECO:0000313" key="5">
    <source>
        <dbReference type="Proteomes" id="UP000603141"/>
    </source>
</evidence>
<proteinExistence type="predicted"/>
<gene>
    <name evidence="4" type="ORF">JIN85_20510</name>
</gene>
<evidence type="ECO:0000256" key="1">
    <source>
        <dbReference type="SAM" id="Coils"/>
    </source>
</evidence>
<sequence length="363" mass="41137">MEKRYQVFVSSTFRDLIDERQGALKAILELDHMPAGMELFPASDDSAWQLIKDVIDSSDYYVLLVGGRYGSLDEEGISYTEKEYDYAVSKKKPVIPLLHKNPDNLPRDKTETAPHAWSKLKTFRQKVESHHTCVYWEAAEDLRAKLIVGLTAAVKKRPAVGWVRADNVPSEATLREVLELKSKLARAEESLEQLRTEAPPGTEDLMQGEDSYPMKVGFTVRTQDYTRTSYTATIKPSWNEIFGGIAPALINEAADGSLRNAFAKFVERFTKDTYQDDKDIKGKTFVDVSHHDASNDVDTCLVQLRALGLIKESDKKRSVTDTATYWRLTPFGDRQMVQLRALRREPSPRRKKERKESAGAGDE</sequence>
<protein>
    <submittedName>
        <fullName evidence="4">DUF4062 domain-containing protein</fullName>
    </submittedName>
</protein>
<name>A0A934SBD7_9BACT</name>
<dbReference type="AlphaFoldDB" id="A0A934SBD7"/>
<accession>A0A934SBD7</accession>
<feature type="region of interest" description="Disordered" evidence="2">
    <location>
        <begin position="339"/>
        <end position="363"/>
    </location>
</feature>
<dbReference type="InterPro" id="IPR025139">
    <property type="entry name" value="DUF4062"/>
</dbReference>
<evidence type="ECO:0000256" key="2">
    <source>
        <dbReference type="SAM" id="MobiDB-lite"/>
    </source>
</evidence>